<evidence type="ECO:0008006" key="9">
    <source>
        <dbReference type="Google" id="ProtNLM"/>
    </source>
</evidence>
<dbReference type="Pfam" id="PF01169">
    <property type="entry name" value="GDT1"/>
    <property type="match status" value="2"/>
</dbReference>
<evidence type="ECO:0000256" key="1">
    <source>
        <dbReference type="ARBA" id="ARBA00004141"/>
    </source>
</evidence>
<dbReference type="PANTHER" id="PTHR12608">
    <property type="entry name" value="TRANSMEMBRANE PROTEIN HTP-1 RELATED"/>
    <property type="match status" value="1"/>
</dbReference>
<sequence length="247" mass="26134">MSEWFTILVTAWGLQLAVLPGEKVQFIIAALSTRYSPWIVVGAAAAAFGGWTAIELLVGEALVTVLPEVVLDTITAGLFLLFGAMLWHSAPAKGSAGRSVETAETDAETAADETDGGVLELDERLNVSILGWTVPDRFGAFLPIFALMAVGEFGDKTQLVTIGLAAQYGAHPAIWAGEMFAIIPVSIANALFFHRFAHLVDMRKAHAVAAAIFVFFGLDTILAITVGVSVWEQFVTLGGTAVSEVLG</sequence>
<dbReference type="AlphaFoldDB" id="A0A2R4WZ15"/>
<dbReference type="GO" id="GO:0016020">
    <property type="term" value="C:membrane"/>
    <property type="evidence" value="ECO:0007669"/>
    <property type="project" value="UniProtKB-SubCell"/>
</dbReference>
<comment type="similarity">
    <text evidence="2">Belongs to the GDT1 family.</text>
</comment>
<dbReference type="GeneID" id="36511452"/>
<organism evidence="7 8">
    <name type="scientific">Halococcoides cellulosivorans</name>
    <dbReference type="NCBI Taxonomy" id="1679096"/>
    <lineage>
        <taxon>Archaea</taxon>
        <taxon>Methanobacteriati</taxon>
        <taxon>Methanobacteriota</taxon>
        <taxon>Stenosarchaea group</taxon>
        <taxon>Halobacteria</taxon>
        <taxon>Halobacteriales</taxon>
        <taxon>Haloarculaceae</taxon>
        <taxon>Halococcoides</taxon>
    </lineage>
</organism>
<dbReference type="InterPro" id="IPR001727">
    <property type="entry name" value="GDT1-like"/>
</dbReference>
<dbReference type="PANTHER" id="PTHR12608:SF1">
    <property type="entry name" value="TRANSMEMBRANE PROTEIN 165"/>
    <property type="match status" value="1"/>
</dbReference>
<gene>
    <name evidence="7" type="ORF">HARCEL1_03055</name>
</gene>
<protein>
    <recommendedName>
        <fullName evidence="9">TMEM165/GDT1 family protein</fullName>
    </recommendedName>
</protein>
<dbReference type="GO" id="GO:0046873">
    <property type="term" value="F:metal ion transmembrane transporter activity"/>
    <property type="evidence" value="ECO:0007669"/>
    <property type="project" value="InterPro"/>
</dbReference>
<feature type="transmembrane region" description="Helical" evidence="6">
    <location>
        <begin position="173"/>
        <end position="193"/>
    </location>
</feature>
<dbReference type="KEGG" id="harc:HARCEL1_03055"/>
<dbReference type="EMBL" id="CP028858">
    <property type="protein sequence ID" value="AWB26764.1"/>
    <property type="molecule type" value="Genomic_DNA"/>
</dbReference>
<keyword evidence="5 6" id="KW-0472">Membrane</keyword>
<evidence type="ECO:0000256" key="3">
    <source>
        <dbReference type="ARBA" id="ARBA00022692"/>
    </source>
</evidence>
<reference evidence="7 8" key="1">
    <citation type="submission" date="2018-04" db="EMBL/GenBank/DDBJ databases">
        <title>Halococcoides cellulosivorans gen. nov., sp. nov., an extremely halophilic cellulose-utilizing haloarchaeon from hypersaline lakes.</title>
        <authorList>
            <person name="Sorokin D.Y."/>
            <person name="Toshchakov S.V."/>
            <person name="Samarov N.I."/>
            <person name="Korzhenkov A."/>
            <person name="Kublanov I.V."/>
        </authorList>
    </citation>
    <scope>NUCLEOTIDE SEQUENCE [LARGE SCALE GENOMIC DNA]</scope>
    <source>
        <strain evidence="7 8">HArcel1</strain>
    </source>
</reference>
<feature type="transmembrane region" description="Helical" evidence="6">
    <location>
        <begin position="37"/>
        <end position="57"/>
    </location>
</feature>
<evidence type="ECO:0000256" key="6">
    <source>
        <dbReference type="SAM" id="Phobius"/>
    </source>
</evidence>
<feature type="transmembrane region" description="Helical" evidence="6">
    <location>
        <begin position="69"/>
        <end position="90"/>
    </location>
</feature>
<name>A0A2R4WZ15_9EURY</name>
<evidence type="ECO:0000313" key="8">
    <source>
        <dbReference type="Proteomes" id="UP000244727"/>
    </source>
</evidence>
<keyword evidence="3 6" id="KW-0812">Transmembrane</keyword>
<comment type="subcellular location">
    <subcellularLocation>
        <location evidence="1">Membrane</location>
        <topology evidence="1">Multi-pass membrane protein</topology>
    </subcellularLocation>
</comment>
<dbReference type="RefSeq" id="WP_108381133.1">
    <property type="nucleotide sequence ID" value="NZ_CP028858.1"/>
</dbReference>
<accession>A0A2R4WZ15</accession>
<dbReference type="Proteomes" id="UP000244727">
    <property type="component" value="Chromosome"/>
</dbReference>
<proteinExistence type="inferred from homology"/>
<keyword evidence="8" id="KW-1185">Reference proteome</keyword>
<evidence type="ECO:0000313" key="7">
    <source>
        <dbReference type="EMBL" id="AWB26764.1"/>
    </source>
</evidence>
<evidence type="ECO:0000256" key="4">
    <source>
        <dbReference type="ARBA" id="ARBA00022989"/>
    </source>
</evidence>
<evidence type="ECO:0000256" key="5">
    <source>
        <dbReference type="ARBA" id="ARBA00023136"/>
    </source>
</evidence>
<keyword evidence="4 6" id="KW-1133">Transmembrane helix</keyword>
<evidence type="ECO:0000256" key="2">
    <source>
        <dbReference type="ARBA" id="ARBA00009190"/>
    </source>
</evidence>
<feature type="transmembrane region" description="Helical" evidence="6">
    <location>
        <begin position="205"/>
        <end position="231"/>
    </location>
</feature>